<dbReference type="Proteomes" id="UP001589536">
    <property type="component" value="Unassembled WGS sequence"/>
</dbReference>
<dbReference type="Gene3D" id="1.20.1250.20">
    <property type="entry name" value="MFS general substrate transporter like domains"/>
    <property type="match status" value="2"/>
</dbReference>
<feature type="transmembrane region" description="Helical" evidence="5">
    <location>
        <begin position="125"/>
        <end position="145"/>
    </location>
</feature>
<feature type="transmembrane region" description="Helical" evidence="5">
    <location>
        <begin position="398"/>
        <end position="419"/>
    </location>
</feature>
<dbReference type="EMBL" id="JBHMBH010000004">
    <property type="protein sequence ID" value="MFB9712642.1"/>
    <property type="molecule type" value="Genomic_DNA"/>
</dbReference>
<feature type="transmembrane region" description="Helical" evidence="5">
    <location>
        <begin position="101"/>
        <end position="119"/>
    </location>
</feature>
<evidence type="ECO:0000256" key="5">
    <source>
        <dbReference type="SAM" id="Phobius"/>
    </source>
</evidence>
<feature type="domain" description="Major facilitator superfamily (MFS) profile" evidence="6">
    <location>
        <begin position="32"/>
        <end position="424"/>
    </location>
</feature>
<evidence type="ECO:0000256" key="1">
    <source>
        <dbReference type="ARBA" id="ARBA00004651"/>
    </source>
</evidence>
<feature type="transmembrane region" description="Helical" evidence="5">
    <location>
        <begin position="71"/>
        <end position="94"/>
    </location>
</feature>
<dbReference type="InterPro" id="IPR052524">
    <property type="entry name" value="MFS_Cyanate_Porter"/>
</dbReference>
<evidence type="ECO:0000256" key="2">
    <source>
        <dbReference type="ARBA" id="ARBA00022692"/>
    </source>
</evidence>
<keyword evidence="4 5" id="KW-0472">Membrane</keyword>
<name>A0ABV5UJF6_9MICC</name>
<dbReference type="InterPro" id="IPR020846">
    <property type="entry name" value="MFS_dom"/>
</dbReference>
<reference evidence="7 8" key="1">
    <citation type="submission" date="2024-09" db="EMBL/GenBank/DDBJ databases">
        <authorList>
            <person name="Sun Q."/>
            <person name="Mori K."/>
        </authorList>
    </citation>
    <scope>NUCLEOTIDE SEQUENCE [LARGE SCALE GENOMIC DNA]</scope>
    <source>
        <strain evidence="7 8">JCM 13519</strain>
    </source>
</reference>
<evidence type="ECO:0000256" key="3">
    <source>
        <dbReference type="ARBA" id="ARBA00022989"/>
    </source>
</evidence>
<dbReference type="InterPro" id="IPR036259">
    <property type="entry name" value="MFS_trans_sf"/>
</dbReference>
<feature type="transmembrane region" description="Helical" evidence="5">
    <location>
        <begin position="157"/>
        <end position="179"/>
    </location>
</feature>
<proteinExistence type="predicted"/>
<protein>
    <submittedName>
        <fullName evidence="7">MFS transporter</fullName>
    </submittedName>
</protein>
<evidence type="ECO:0000259" key="6">
    <source>
        <dbReference type="PROSITE" id="PS50850"/>
    </source>
</evidence>
<keyword evidence="8" id="KW-1185">Reference proteome</keyword>
<feature type="transmembrane region" description="Helical" evidence="5">
    <location>
        <begin position="284"/>
        <end position="303"/>
    </location>
</feature>
<feature type="transmembrane region" description="Helical" evidence="5">
    <location>
        <begin position="185"/>
        <end position="207"/>
    </location>
</feature>
<dbReference type="SUPFAM" id="SSF103473">
    <property type="entry name" value="MFS general substrate transporter"/>
    <property type="match status" value="1"/>
</dbReference>
<dbReference type="PANTHER" id="PTHR23523">
    <property type="match status" value="1"/>
</dbReference>
<dbReference type="RefSeq" id="WP_345046428.1">
    <property type="nucleotide sequence ID" value="NZ_BAABED010000001.1"/>
</dbReference>
<dbReference type="InterPro" id="IPR011701">
    <property type="entry name" value="MFS"/>
</dbReference>
<keyword evidence="2 5" id="KW-0812">Transmembrane</keyword>
<dbReference type="PANTHER" id="PTHR23523:SF2">
    <property type="entry name" value="2-NITROIMIDAZOLE TRANSPORTER"/>
    <property type="match status" value="1"/>
</dbReference>
<evidence type="ECO:0000313" key="7">
    <source>
        <dbReference type="EMBL" id="MFB9712642.1"/>
    </source>
</evidence>
<gene>
    <name evidence="7" type="ORF">ACFFPI_00535</name>
</gene>
<feature type="transmembrane region" description="Helical" evidence="5">
    <location>
        <begin position="368"/>
        <end position="392"/>
    </location>
</feature>
<feature type="transmembrane region" description="Helical" evidence="5">
    <location>
        <begin position="34"/>
        <end position="51"/>
    </location>
</feature>
<comment type="subcellular location">
    <subcellularLocation>
        <location evidence="1">Cell membrane</location>
        <topology evidence="1">Multi-pass membrane protein</topology>
    </subcellularLocation>
</comment>
<accession>A0ABV5UJF6</accession>
<evidence type="ECO:0000313" key="8">
    <source>
        <dbReference type="Proteomes" id="UP001589536"/>
    </source>
</evidence>
<organism evidence="7 8">
    <name type="scientific">Arthrobacter methylotrophus</name>
    <dbReference type="NCBI Taxonomy" id="121291"/>
    <lineage>
        <taxon>Bacteria</taxon>
        <taxon>Bacillati</taxon>
        <taxon>Actinomycetota</taxon>
        <taxon>Actinomycetes</taxon>
        <taxon>Micrococcales</taxon>
        <taxon>Micrococcaceae</taxon>
        <taxon>Arthrobacter</taxon>
    </lineage>
</organism>
<keyword evidence="3 5" id="KW-1133">Transmembrane helix</keyword>
<feature type="transmembrane region" description="Helical" evidence="5">
    <location>
        <begin position="336"/>
        <end position="356"/>
    </location>
</feature>
<dbReference type="Pfam" id="PF07690">
    <property type="entry name" value="MFS_1"/>
    <property type="match status" value="1"/>
</dbReference>
<feature type="transmembrane region" description="Helical" evidence="5">
    <location>
        <begin position="310"/>
        <end position="330"/>
    </location>
</feature>
<evidence type="ECO:0000256" key="4">
    <source>
        <dbReference type="ARBA" id="ARBA00023136"/>
    </source>
</evidence>
<feature type="transmembrane region" description="Helical" evidence="5">
    <location>
        <begin position="251"/>
        <end position="272"/>
    </location>
</feature>
<comment type="caution">
    <text evidence="7">The sequence shown here is derived from an EMBL/GenBank/DDBJ whole genome shotgun (WGS) entry which is preliminary data.</text>
</comment>
<dbReference type="PROSITE" id="PS50850">
    <property type="entry name" value="MFS"/>
    <property type="match status" value="1"/>
</dbReference>
<sequence length="439" mass="45248">MAAETMAPQSTSTTAAADSTAAAPRNGGLWRGRVILILGIVLMGITLRHAVTGLSPLLPVVREQLGIGVSGASLLGMLPTLSFGVAGFLAPVLIRRRGPELTAAAAMLLAAAGTFGRSLTDSVPLFFLLSVVALFGMGFGNVVGAPLVKKYFPDRQAAVLTTFALLMQAGATLPAMTAVPLNNAAGWRVSIASWSVLSLAAALPWLIQLARIRRAGSTAGTPGTVAAIPGASGPRLGLAQLVTSRIAVGTALFYAMASLNTYGMLAWLPTIFKGYGMDLNTAGAAFSVFTFMTLPMAFIVPLLATKIKRVFPLAAVLALVYPVGYIGLILNPGTPMLWAFIMGLGGGAFPLAITMFNRRTRTAAGSAALAGFAMGVGYLFGTLGPLLGGTLFAATGGWTAALIIFALTGLVMLAGGWMMTPRNHFLEDKFTPATTAALK</sequence>